<dbReference type="SUPFAM" id="SSF57196">
    <property type="entry name" value="EGF/Laminin"/>
    <property type="match status" value="8"/>
</dbReference>
<dbReference type="Gene3D" id="2.10.25.10">
    <property type="entry name" value="Laminin"/>
    <property type="match status" value="16"/>
</dbReference>
<feature type="domain" description="EGF-like" evidence="18">
    <location>
        <begin position="1986"/>
        <end position="2021"/>
    </location>
</feature>
<dbReference type="SMART" id="SM00192">
    <property type="entry name" value="LDLa"/>
    <property type="match status" value="1"/>
</dbReference>
<feature type="disulfide bond" evidence="10">
    <location>
        <begin position="180"/>
        <end position="198"/>
    </location>
</feature>
<dbReference type="InterPro" id="IPR018378">
    <property type="entry name" value="C-type_lectin_CS"/>
</dbReference>
<feature type="disulfide bond" evidence="11">
    <location>
        <begin position="921"/>
        <end position="948"/>
    </location>
</feature>
<feature type="domain" description="Sushi" evidence="21">
    <location>
        <begin position="732"/>
        <end position="793"/>
    </location>
</feature>
<feature type="disulfide bond" evidence="9">
    <location>
        <begin position="2128"/>
        <end position="2137"/>
    </location>
</feature>
<feature type="domain" description="Sushi" evidence="21">
    <location>
        <begin position="674"/>
        <end position="731"/>
    </location>
</feature>
<feature type="domain" description="CUB" evidence="15">
    <location>
        <begin position="437"/>
        <end position="552"/>
    </location>
</feature>
<evidence type="ECO:0000256" key="2">
    <source>
        <dbReference type="ARBA" id="ARBA00022692"/>
    </source>
</evidence>
<evidence type="ECO:0000256" key="10">
    <source>
        <dbReference type="PROSITE-ProRule" id="PRU00124"/>
    </source>
</evidence>
<dbReference type="PROSITE" id="PS50041">
    <property type="entry name" value="C_TYPE_LECTIN_2"/>
    <property type="match status" value="1"/>
</dbReference>
<evidence type="ECO:0000259" key="15">
    <source>
        <dbReference type="PROSITE" id="PS01180"/>
    </source>
</evidence>
<feature type="domain" description="Sushi" evidence="21">
    <location>
        <begin position="1019"/>
        <end position="1076"/>
    </location>
</feature>
<evidence type="ECO:0000259" key="21">
    <source>
        <dbReference type="PROSITE" id="PS50923"/>
    </source>
</evidence>
<feature type="domain" description="SEA" evidence="16">
    <location>
        <begin position="2947"/>
        <end position="3053"/>
    </location>
</feature>
<dbReference type="PROSITE" id="PS50025">
    <property type="entry name" value="LAM_G_DOMAIN"/>
    <property type="match status" value="1"/>
</dbReference>
<feature type="domain" description="Sushi" evidence="21">
    <location>
        <begin position="611"/>
        <end position="673"/>
    </location>
</feature>
<dbReference type="PROSITE" id="PS50068">
    <property type="entry name" value="LDLRA_2"/>
    <property type="match status" value="1"/>
</dbReference>
<feature type="disulfide bond" evidence="8">
    <location>
        <begin position="437"/>
        <end position="464"/>
    </location>
</feature>
<feature type="disulfide bond" evidence="10">
    <location>
        <begin position="173"/>
        <end position="185"/>
    </location>
</feature>
<dbReference type="InterPro" id="IPR013320">
    <property type="entry name" value="ConA-like_dom_sf"/>
</dbReference>
<feature type="disulfide bond" evidence="9">
    <location>
        <begin position="2011"/>
        <end position="2020"/>
    </location>
</feature>
<feature type="disulfide bond" evidence="9">
    <location>
        <begin position="1708"/>
        <end position="1717"/>
    </location>
</feature>
<feature type="domain" description="EGF-like" evidence="18">
    <location>
        <begin position="2100"/>
        <end position="2138"/>
    </location>
</feature>
<evidence type="ECO:0000256" key="7">
    <source>
        <dbReference type="ARBA" id="ARBA00023180"/>
    </source>
</evidence>
<reference evidence="23" key="1">
    <citation type="submission" date="2025-08" db="UniProtKB">
        <authorList>
            <consortium name="RefSeq"/>
        </authorList>
    </citation>
    <scope>IDENTIFICATION</scope>
</reference>
<dbReference type="InterPro" id="IPR035976">
    <property type="entry name" value="Sushi/SCR/CCP_sf"/>
</dbReference>
<dbReference type="InterPro" id="IPR036364">
    <property type="entry name" value="SEA_dom_sf"/>
</dbReference>
<name>A0ABM4DNW1_HYDVU</name>
<dbReference type="SMART" id="SM00032">
    <property type="entry name" value="CCP"/>
    <property type="match status" value="9"/>
</dbReference>
<gene>
    <name evidence="23" type="primary">LOC100208285</name>
</gene>
<dbReference type="CDD" id="cd00033">
    <property type="entry name" value="CCP"/>
    <property type="match status" value="8"/>
</dbReference>
<feature type="domain" description="EGF-like" evidence="18">
    <location>
        <begin position="1834"/>
        <end position="1870"/>
    </location>
</feature>
<keyword evidence="22" id="KW-1185">Reference proteome</keyword>
<dbReference type="SUPFAM" id="SSF49899">
    <property type="entry name" value="Concanavalin A-like lectins/glucanases"/>
    <property type="match status" value="1"/>
</dbReference>
<feature type="domain" description="EGF-like" evidence="18">
    <location>
        <begin position="2061"/>
        <end position="2098"/>
    </location>
</feature>
<feature type="disulfide bond" evidence="9">
    <location>
        <begin position="2204"/>
        <end position="2213"/>
    </location>
</feature>
<dbReference type="PROSITE" id="PS50024">
    <property type="entry name" value="SEA"/>
    <property type="match status" value="1"/>
</dbReference>
<feature type="domain" description="C-type lectin" evidence="19">
    <location>
        <begin position="47"/>
        <end position="169"/>
    </location>
</feature>
<dbReference type="SUPFAM" id="SSF56436">
    <property type="entry name" value="C-type lectin-like"/>
    <property type="match status" value="1"/>
</dbReference>
<dbReference type="InterPro" id="IPR000436">
    <property type="entry name" value="Sushi_SCR_CCP_dom"/>
</dbReference>
<dbReference type="InterPro" id="IPR009030">
    <property type="entry name" value="Growth_fac_rcpt_cys_sf"/>
</dbReference>
<dbReference type="PROSITE" id="PS01187">
    <property type="entry name" value="EGF_CA"/>
    <property type="match status" value="6"/>
</dbReference>
<dbReference type="Pfam" id="PF02494">
    <property type="entry name" value="HYR"/>
    <property type="match status" value="3"/>
</dbReference>
<dbReference type="InterPro" id="IPR049883">
    <property type="entry name" value="NOTCH1_EGF-like"/>
</dbReference>
<feature type="domain" description="EGF-like" evidence="18">
    <location>
        <begin position="1872"/>
        <end position="1908"/>
    </location>
</feature>
<feature type="disulfide bond" evidence="9">
    <location>
        <begin position="1860"/>
        <end position="1869"/>
    </location>
</feature>
<dbReference type="PROSITE" id="PS01186">
    <property type="entry name" value="EGF_2"/>
    <property type="match status" value="13"/>
</dbReference>
<dbReference type="Gene3D" id="2.60.120.200">
    <property type="match status" value="1"/>
</dbReference>
<keyword evidence="3 14" id="KW-0732">Signal</keyword>
<feature type="transmembrane region" description="Helical" evidence="13">
    <location>
        <begin position="3168"/>
        <end position="3189"/>
    </location>
</feature>
<comment type="caution">
    <text evidence="9">Lacks conserved residue(s) required for the propagation of feature annotation.</text>
</comment>
<dbReference type="CDD" id="cd00054">
    <property type="entry name" value="EGF_CA"/>
    <property type="match status" value="15"/>
</dbReference>
<dbReference type="CDD" id="cd00037">
    <property type="entry name" value="CLECT"/>
    <property type="match status" value="1"/>
</dbReference>
<feature type="disulfide bond" evidence="11">
    <location>
        <begin position="1047"/>
        <end position="1074"/>
    </location>
</feature>
<dbReference type="GeneID" id="100208285"/>
<dbReference type="Gene3D" id="2.60.120.290">
    <property type="entry name" value="Spermadhesin, CUB domain"/>
    <property type="match status" value="3"/>
</dbReference>
<dbReference type="PANTHER" id="PTHR12916">
    <property type="entry name" value="CYTOCHROME C OXIDASE POLYPEPTIDE VIC-2"/>
    <property type="match status" value="1"/>
</dbReference>
<dbReference type="Gene3D" id="2.10.70.10">
    <property type="entry name" value="Complement Module, domain 1"/>
    <property type="match status" value="8"/>
</dbReference>
<dbReference type="InterPro" id="IPR035914">
    <property type="entry name" value="Sperma_CUB_dom_sf"/>
</dbReference>
<dbReference type="SUPFAM" id="SSF82671">
    <property type="entry name" value="SEA domain"/>
    <property type="match status" value="1"/>
</dbReference>
<keyword evidence="5 13" id="KW-1133">Transmembrane helix</keyword>
<dbReference type="SMART" id="SM00034">
    <property type="entry name" value="CLECT"/>
    <property type="match status" value="1"/>
</dbReference>
<evidence type="ECO:0000256" key="13">
    <source>
        <dbReference type="SAM" id="Phobius"/>
    </source>
</evidence>
<feature type="disulfide bond" evidence="9">
    <location>
        <begin position="1746"/>
        <end position="1755"/>
    </location>
</feature>
<feature type="domain" description="Sushi" evidence="21">
    <location>
        <begin position="951"/>
        <end position="1018"/>
    </location>
</feature>
<dbReference type="SMART" id="SM00042">
    <property type="entry name" value="CUB"/>
    <property type="match status" value="3"/>
</dbReference>
<evidence type="ECO:0000256" key="4">
    <source>
        <dbReference type="ARBA" id="ARBA00022737"/>
    </source>
</evidence>
<dbReference type="SMART" id="SM00181">
    <property type="entry name" value="EGF"/>
    <property type="match status" value="21"/>
</dbReference>
<feature type="disulfide bond" evidence="9">
    <location>
        <begin position="2166"/>
        <end position="2175"/>
    </location>
</feature>
<dbReference type="SMART" id="SM01411">
    <property type="entry name" value="Ephrin_rec_like"/>
    <property type="match status" value="7"/>
</dbReference>
<dbReference type="InterPro" id="IPR001881">
    <property type="entry name" value="EGF-like_Ca-bd_dom"/>
</dbReference>
<keyword evidence="11" id="KW-0768">Sushi</keyword>
<evidence type="ECO:0000256" key="1">
    <source>
        <dbReference type="ARBA" id="ARBA00022536"/>
    </source>
</evidence>
<feature type="domain" description="Sushi" evidence="21">
    <location>
        <begin position="1077"/>
        <end position="1139"/>
    </location>
</feature>
<feature type="domain" description="EGF-like" evidence="18">
    <location>
        <begin position="1758"/>
        <end position="1794"/>
    </location>
</feature>
<feature type="domain" description="HYR" evidence="20">
    <location>
        <begin position="2445"/>
        <end position="2525"/>
    </location>
</feature>
<dbReference type="Gene3D" id="3.10.100.10">
    <property type="entry name" value="Mannose-Binding Protein A, subunit A"/>
    <property type="match status" value="1"/>
</dbReference>
<dbReference type="InterPro" id="IPR000152">
    <property type="entry name" value="EGF-type_Asp/Asn_hydroxyl_site"/>
</dbReference>
<feature type="disulfide bond" evidence="9">
    <location>
        <begin position="1974"/>
        <end position="1983"/>
    </location>
</feature>
<feature type="region of interest" description="Disordered" evidence="12">
    <location>
        <begin position="3245"/>
        <end position="3265"/>
    </location>
</feature>
<dbReference type="PROSITE" id="PS00615">
    <property type="entry name" value="C_TYPE_LECTIN_1"/>
    <property type="match status" value="1"/>
</dbReference>
<dbReference type="PROSITE" id="PS00022">
    <property type="entry name" value="EGF_1"/>
    <property type="match status" value="15"/>
</dbReference>
<evidence type="ECO:0000256" key="3">
    <source>
        <dbReference type="ARBA" id="ARBA00022729"/>
    </source>
</evidence>
<evidence type="ECO:0000256" key="8">
    <source>
        <dbReference type="PROSITE-ProRule" id="PRU00059"/>
    </source>
</evidence>
<accession>A0ABM4DNW1</accession>
<feature type="disulfide bond" evidence="9">
    <location>
        <begin position="1822"/>
        <end position="1831"/>
    </location>
</feature>
<dbReference type="PROSITE" id="PS50026">
    <property type="entry name" value="EGF_3"/>
    <property type="match status" value="16"/>
</dbReference>
<feature type="chain" id="PRO_5046023865" evidence="14">
    <location>
        <begin position="18"/>
        <end position="3265"/>
    </location>
</feature>
<dbReference type="SUPFAM" id="SSF49854">
    <property type="entry name" value="Spermadhesin, CUB domain"/>
    <property type="match status" value="3"/>
</dbReference>
<evidence type="ECO:0000259" key="18">
    <source>
        <dbReference type="PROSITE" id="PS50026"/>
    </source>
</evidence>
<feature type="disulfide bond" evidence="9">
    <location>
        <begin position="1990"/>
        <end position="2000"/>
    </location>
</feature>
<feature type="domain" description="EGF-like" evidence="18">
    <location>
        <begin position="3125"/>
        <end position="3160"/>
    </location>
</feature>
<feature type="domain" description="EGF-like" evidence="18">
    <location>
        <begin position="1796"/>
        <end position="1832"/>
    </location>
</feature>
<evidence type="ECO:0000256" key="12">
    <source>
        <dbReference type="SAM" id="MobiDB-lite"/>
    </source>
</evidence>
<dbReference type="InterPro" id="IPR011641">
    <property type="entry name" value="Tyr-kin_ephrin_A/B_rcpt-like"/>
</dbReference>
<dbReference type="Gene3D" id="2.10.50.10">
    <property type="entry name" value="Tumor Necrosis Factor Receptor, subunit A, domain 2"/>
    <property type="match status" value="6"/>
</dbReference>
<dbReference type="InterPro" id="IPR013032">
    <property type="entry name" value="EGF-like_CS"/>
</dbReference>
<evidence type="ECO:0000256" key="9">
    <source>
        <dbReference type="PROSITE-ProRule" id="PRU00076"/>
    </source>
</evidence>
<evidence type="ECO:0000256" key="5">
    <source>
        <dbReference type="ARBA" id="ARBA00022989"/>
    </source>
</evidence>
<sequence length="3265" mass="360967">MVFYMLLLLHALWMVACNTNVKGYVDSKQNNEFYATNYKCPNGWQQRCEKCYLYVNESKQWTDAQYYCKQNGGNLVTIKEDAVNLFLARYVQYSSRLAITVWTGLNARKAHKEFQWVDNSESLHYEFRWLPGQPNMVTLDEGCVEMYTKSRQYLWDDVSCSKELSFVCQTDGCIIGTQRCDNGKCVSKHLFCDSKNDCGDFSDEKNCTKCNEYYTAQEGSISSPNFPQHYGNNRDCTWLIEVESSYIIEIEFLEFFIENSFDWVEVFDGPTLASKSFGKYSGNFKPEVIVSSSSKILVHLKSDKSTSDKGFLARYKAVKKGCNVDLVIKSNKPEYISSPNFPLNYPDNTKCEWTIRNEDPSKILTFQLLELETEENDFIEVRDGLTEDNALLGKLFGNFSNIQKRHIFTSTFKMHVKFQSNFQLNQKGFRAVIFSGCTATLNATHGTISSPNFGVGNYPNNILCSWIVHTETDKEVSVIFHSFDTEYKQDTVVLRTCEDVMIKECYGSNKTTLGKEMLPSEPIVFKSSCFKVIFKSDETYSLEGFNATFSIGCPMLPAINGGSFRQDQKFYGASVEYKCDSTFRIKSEYGNVRKCMYGGNWSEPAPFCEEINCGHPGTIENGGFDISPLNSTFVFMTSVKYSCNAGYILVGEPNRVCQVNSTWSGGVERKCEVLKCPDPGAPINGTRSGNEFNVGSSITFSCEKGFRRHGARTITCGITGKWSSETPFCKVVVCQLPAFSINAIIKSSSIDFNTPYKTVLHISCKEGFKLIGSDNITCTESGVWKPDVPQCIDINECLNNPCRGPGSQCTNLMGSYKCTCKSGFRQTDETTCEDIDECKSSGKAVKCNQKCTNIDGGYFCSCEDGFFLYDGDNKTVNRVEAEESFVNHTCLGNPCKLPKIPENGYILNYGNRYPTEITFQCDKGWIVDGDLSIKCLKNGSWSGSISDCIAARCNPLPDVPNSSNVVDGGLVNGQYSQGTIFTYTCINGYEIISGNSKRMCSQNATASFWSGSSPVCERVSCGPLENPKNGQVNITGDKYGDSSKFFCDGGYVITGNDSSTCQANGRWSASAPFCLASPCPDPGIPINGERIGFVSLGQTIEFRCIVNGYILIGDKKRTCMFNKSTGLNQWSGSQPFCKDTNIPTFKFCPMSTIEFTLPQSEKSMMVNWTSPILIDNVHNLLNITVSPDYVSPMVMPAGLNIITYTATYKDGSTAVCEVKINVQDKEIPKIFCPKNIVIKSDLSSKVFWSDGIYTDNVGIKNVIFNPPNGTVLESNKYHKVTMSVEDTSGNSDSCVMEIHVEGCGCTQRGCDYKQRNGQSTCTIAPGVVPDSVIISCNLNCFRNQTTVFVSNTEYEKTRNVMCIPNKGWENKSPSGCVERKPLISCLKGSLSIDFTTTKDNTNEKPFSDIFTFLNNLKNSTCSFIYQTGNLISNGTSVAGDFKILSHDDGVIPLLKDHLEECKTILLKDLELFKKNLLQLTSSVDIKLLNISSCCPLNKSYCCPTGHLIKTTGQTVKTSYCIPCGLGMYHNSTNNKCLNCPVGFYNDLEFADQCKRCPNGTNNLKVQSDSCTKMCAAGSYSSTGLEPTCRKCDYGEYQMQVGAYNCIKCPDNLTTSRSGSENISECKAQCSPGTYSSTGLEPCTKCAKGLFQNEIGRSYCKLCPSGGIYLGMEGATSEASCPSKNACDEKPCKNGATCNAGNYSYTCICEPGWSGVNCEVDIDECASSPCGRHGTCTNLINDFNCTCIKGIIGKQCETNIDDCKNDTCRNGGICNDLVDDFKCLCAAGFEGKRCEINKNECEPNPCLKNSTCEDLINDFKCNCTPGYVGKLCDVDIDECAMSPCFNNATCIDKVNAFECKCQPGFNGTLCETDIDECSTQPCANNGSCIDIVNGFLCKCIDGFRGSNCSINIDECDPSPCLHNSTCVDQINGFQCECLPGYFGLRCETEINECESQPCLNNATCVDKINDYQCLCNIGFEGKQCEIDINECQPNPCVNGSCKDLVGDYLCECQPGFDGRNCSNLIDNCFTLPCKNNGNCTNKVNNYTCTCQAGFSGSDCETNINECDPDPCNSNALNCTDLINGYICYCKLGFRGENCSEIIDNCNPQPCRHNSTCTNRFVTNDFHCNCSLGYEGDHCEIEIDECKALPCKNGGNCTDLPGKYLCTCPSGFTGVDCEINIDDCKNVSCLNGGKCIDLINNYVCECPATHKGKHCEKKIPDDVDITFPGGDGSYIKHCVKGNASKEFSISLWFRFLGRSRGVFLNLGFGCETVRPFLIMSHSSIRFQFRNQFSFVMIDNLKVNNEKLIINNGVWHHIYIALSSITLNFKVVLDGIIVQEEQKAELSGMTFFNESGTILIGKSLLNGKLVESGFIGDVSQVALFKRVLDSTEIAGLVRNCSRNISESIIPWVGLMADAGQNVSLLEIWSCGTNVCPPEFTGQFCQTKIDKTPPTVVFCPSAMKVYTEESSVFVTWKEPQFDDDVAVVEVIRSHSPNGLFSWGDYVITYIAKDAFENSASCTFEINVTPFNCSQFQTANNSIHACGTWKYGQFCDYKCHEKYELAVPKPPFYVCGRPGTWSHGPPTYPENPDLLVSECTATTPFDTITTNKISFSTSSCDDSFKNDFIESFKQLITELQDVWSICGTTCDFKNIKVSCKPDTKRFRREITGPKFILDISFDATNETNLAKIQNGIKTKEFNMTVIVNNVSISSDLLNVEVKIACNNGSILKNGICVKCPAGTFKNITNELCEKCPLGSYSKEAGSEMCVNCPANTTTTSEGSTEEKSCKVKCLFGSYLENNECKDCPIGFYKETAGFEKCQPCALGLTTRKTGAVTRDQCRNMCSLGHELVNNTCQPCRMGYYRNNDSQPVCISCPYKQSTYQLGATSPVCYAVCEVGKEISSDGLKCMECAIGYYKDDINTKNCSKCPAGLTTKQLASTSINQCLEKSSDSKHYDVQVAITSLTWSDNLYNQNSVEYRDAAYKIIESVYGVYLKSSYLLFVNITKLSSGSVVANLTLGFNPSVKDPLSVLDSAVKSQQFYKLTVDPDSLIADRCKHIVCPMEQVCSYDVQVECKCTVGKQKSPDGEKCYDTCELNGCPVGQECFSNSTFNECRCKDGKVFSPDKKRCINQCSLHYCKNGGSCQLKETGPVCRCSKNYSGDQCQTPQTKSNVLMIVLVSLSAIAVVLIVIYVLKNRKKRIYNECKNDLMYDDEKSLELSVKNSNLDKKSVTLTRYDNLRSSEKLGRINGGATFDDNSPAPLIKNSDQKR</sequence>
<dbReference type="RefSeq" id="XP_065676262.1">
    <property type="nucleotide sequence ID" value="XM_065820190.1"/>
</dbReference>
<dbReference type="CDD" id="cd00112">
    <property type="entry name" value="LDLa"/>
    <property type="match status" value="1"/>
</dbReference>
<dbReference type="PROSITE" id="PS50825">
    <property type="entry name" value="HYR"/>
    <property type="match status" value="2"/>
</dbReference>
<dbReference type="Pfam" id="PF07645">
    <property type="entry name" value="EGF_CA"/>
    <property type="match status" value="2"/>
</dbReference>
<feature type="domain" description="EGF-like" evidence="18">
    <location>
        <begin position="793"/>
        <end position="833"/>
    </location>
</feature>
<dbReference type="PROSITE" id="PS50923">
    <property type="entry name" value="SUSHI"/>
    <property type="match status" value="8"/>
</dbReference>
<feature type="disulfide bond" evidence="9">
    <location>
        <begin position="2088"/>
        <end position="2097"/>
    </location>
</feature>
<dbReference type="SMART" id="SM00179">
    <property type="entry name" value="EGF_CA"/>
    <property type="match status" value="17"/>
</dbReference>
<dbReference type="SUPFAM" id="SSF57184">
    <property type="entry name" value="Growth factor receptor domain"/>
    <property type="match status" value="5"/>
</dbReference>
<dbReference type="Pfam" id="PF12661">
    <property type="entry name" value="hEGF"/>
    <property type="match status" value="2"/>
</dbReference>
<dbReference type="InterPro" id="IPR003410">
    <property type="entry name" value="HYR_dom"/>
</dbReference>
<keyword evidence="2 13" id="KW-0812">Transmembrane</keyword>
<evidence type="ECO:0000313" key="22">
    <source>
        <dbReference type="Proteomes" id="UP001652625"/>
    </source>
</evidence>
<dbReference type="InterPro" id="IPR016186">
    <property type="entry name" value="C-type_lectin-like/link_sf"/>
</dbReference>
<dbReference type="InterPro" id="IPR000082">
    <property type="entry name" value="SEA_dom"/>
</dbReference>
<keyword evidence="1 9" id="KW-0245">EGF-like domain</keyword>
<protein>
    <submittedName>
        <fullName evidence="23">Uncharacterized protein LOC100208285 isoform X4</fullName>
    </submittedName>
</protein>
<dbReference type="SUPFAM" id="SSF57424">
    <property type="entry name" value="LDL receptor-like module"/>
    <property type="match status" value="1"/>
</dbReference>
<dbReference type="PANTHER" id="PTHR12916:SF10">
    <property type="entry name" value="NEUROGENIC LOCUS NOTCH HOMOLOG PROTEIN 2 PRECURSOR"/>
    <property type="match status" value="1"/>
</dbReference>
<feature type="disulfide bond" evidence="9">
    <location>
        <begin position="2109"/>
        <end position="2126"/>
    </location>
</feature>
<dbReference type="InterPro" id="IPR001791">
    <property type="entry name" value="Laminin_G"/>
</dbReference>
<dbReference type="Pfam" id="PF13385">
    <property type="entry name" value="Laminin_G_3"/>
    <property type="match status" value="1"/>
</dbReference>
<feature type="domain" description="CUB" evidence="15">
    <location>
        <begin position="322"/>
        <end position="436"/>
    </location>
</feature>
<feature type="signal peptide" evidence="14">
    <location>
        <begin position="1"/>
        <end position="17"/>
    </location>
</feature>
<feature type="domain" description="CUB" evidence="15">
    <location>
        <begin position="210"/>
        <end position="318"/>
    </location>
</feature>
<proteinExistence type="predicted"/>
<evidence type="ECO:0000313" key="23">
    <source>
        <dbReference type="RefSeq" id="XP_065676262.1"/>
    </source>
</evidence>
<feature type="domain" description="EGF-like" evidence="18">
    <location>
        <begin position="1910"/>
        <end position="1946"/>
    </location>
</feature>
<feature type="domain" description="EGF-like" evidence="18">
    <location>
        <begin position="2023"/>
        <end position="2059"/>
    </location>
</feature>
<dbReference type="PROSITE" id="PS01180">
    <property type="entry name" value="CUB"/>
    <property type="match status" value="3"/>
</dbReference>
<evidence type="ECO:0000256" key="6">
    <source>
        <dbReference type="ARBA" id="ARBA00023157"/>
    </source>
</evidence>
<keyword evidence="13" id="KW-0472">Membrane</keyword>
<evidence type="ECO:0000259" key="19">
    <source>
        <dbReference type="PROSITE" id="PS50041"/>
    </source>
</evidence>
<dbReference type="SUPFAM" id="SSF57535">
    <property type="entry name" value="Complement control module/SCR domain"/>
    <property type="match status" value="9"/>
</dbReference>
<dbReference type="InterPro" id="IPR016187">
    <property type="entry name" value="CTDL_fold"/>
</dbReference>
<dbReference type="CDD" id="cd00041">
    <property type="entry name" value="CUB"/>
    <property type="match status" value="3"/>
</dbReference>
<evidence type="ECO:0000256" key="14">
    <source>
        <dbReference type="SAM" id="SignalP"/>
    </source>
</evidence>
<keyword evidence="6 9" id="KW-1015">Disulfide bond</keyword>
<feature type="disulfide bond" evidence="11">
    <location>
        <begin position="702"/>
        <end position="729"/>
    </location>
</feature>
<evidence type="ECO:0000259" key="16">
    <source>
        <dbReference type="PROSITE" id="PS50024"/>
    </source>
</evidence>
<feature type="domain" description="EGF-like" evidence="18">
    <location>
        <begin position="1948"/>
        <end position="1984"/>
    </location>
</feature>
<feature type="disulfide bond" evidence="9">
    <location>
        <begin position="1784"/>
        <end position="1793"/>
    </location>
</feature>
<dbReference type="PROSITE" id="PS00010">
    <property type="entry name" value="ASX_HYDROXYL"/>
    <property type="match status" value="13"/>
</dbReference>
<feature type="disulfide bond" evidence="9">
    <location>
        <begin position="2049"/>
        <end position="2058"/>
    </location>
</feature>
<feature type="domain" description="EGF-like" evidence="18">
    <location>
        <begin position="1682"/>
        <end position="1718"/>
    </location>
</feature>
<evidence type="ECO:0000259" key="17">
    <source>
        <dbReference type="PROSITE" id="PS50025"/>
    </source>
</evidence>
<dbReference type="InterPro" id="IPR018097">
    <property type="entry name" value="EGF_Ca-bd_CS"/>
</dbReference>
<feature type="domain" description="EGF-like" evidence="18">
    <location>
        <begin position="2178"/>
        <end position="2214"/>
    </location>
</feature>
<dbReference type="Pfam" id="PF00008">
    <property type="entry name" value="EGF"/>
    <property type="match status" value="9"/>
</dbReference>
<dbReference type="Pfam" id="PF07699">
    <property type="entry name" value="Ephrin_rec_like"/>
    <property type="match status" value="7"/>
</dbReference>
<organism evidence="22 23">
    <name type="scientific">Hydra vulgaris</name>
    <name type="common">Hydra</name>
    <name type="synonym">Hydra attenuata</name>
    <dbReference type="NCBI Taxonomy" id="6087"/>
    <lineage>
        <taxon>Eukaryota</taxon>
        <taxon>Metazoa</taxon>
        <taxon>Cnidaria</taxon>
        <taxon>Hydrozoa</taxon>
        <taxon>Hydroidolina</taxon>
        <taxon>Anthoathecata</taxon>
        <taxon>Aplanulata</taxon>
        <taxon>Hydridae</taxon>
        <taxon>Hydra</taxon>
    </lineage>
</organism>
<feature type="disulfide bond" evidence="9">
    <location>
        <begin position="1898"/>
        <end position="1907"/>
    </location>
</feature>
<dbReference type="InterPro" id="IPR000859">
    <property type="entry name" value="CUB_dom"/>
</dbReference>
<dbReference type="Proteomes" id="UP001652625">
    <property type="component" value="Chromosome 15"/>
</dbReference>
<dbReference type="Pfam" id="PF01390">
    <property type="entry name" value="SEA"/>
    <property type="match status" value="1"/>
</dbReference>
<feature type="domain" description="EGF-like" evidence="18">
    <location>
        <begin position="2140"/>
        <end position="2176"/>
    </location>
</feature>
<dbReference type="InterPro" id="IPR001304">
    <property type="entry name" value="C-type_lectin-like"/>
</dbReference>
<feature type="disulfide bond" evidence="10">
    <location>
        <begin position="192"/>
        <end position="207"/>
    </location>
</feature>
<feature type="disulfide bond" evidence="9">
    <location>
        <begin position="3150"/>
        <end position="3159"/>
    </location>
</feature>
<dbReference type="InterPro" id="IPR000742">
    <property type="entry name" value="EGF"/>
</dbReference>
<dbReference type="Pfam" id="PF00431">
    <property type="entry name" value="CUB"/>
    <property type="match status" value="3"/>
</dbReference>
<feature type="domain" description="Sushi" evidence="21">
    <location>
        <begin position="551"/>
        <end position="610"/>
    </location>
</feature>
<feature type="disulfide bond" evidence="11">
    <location>
        <begin position="764"/>
        <end position="791"/>
    </location>
</feature>
<feature type="domain" description="HYR" evidence="20">
    <location>
        <begin position="1138"/>
        <end position="1224"/>
    </location>
</feature>
<evidence type="ECO:0000256" key="11">
    <source>
        <dbReference type="PROSITE-ProRule" id="PRU00302"/>
    </source>
</evidence>
<feature type="domain" description="Sushi" evidence="21">
    <location>
        <begin position="893"/>
        <end position="950"/>
    </location>
</feature>
<keyword evidence="7" id="KW-0325">Glycoprotein</keyword>
<dbReference type="Pfam" id="PF00084">
    <property type="entry name" value="Sushi"/>
    <property type="match status" value="7"/>
</dbReference>
<feature type="domain" description="Laminin G" evidence="17">
    <location>
        <begin position="2222"/>
        <end position="2397"/>
    </location>
</feature>
<dbReference type="InterPro" id="IPR036055">
    <property type="entry name" value="LDL_receptor-like_sf"/>
</dbReference>
<dbReference type="InterPro" id="IPR002172">
    <property type="entry name" value="LDrepeatLR_classA_rpt"/>
</dbReference>
<feature type="domain" description="EGF-like" evidence="18">
    <location>
        <begin position="1720"/>
        <end position="1756"/>
    </location>
</feature>
<feature type="disulfide bond" evidence="9">
    <location>
        <begin position="1936"/>
        <end position="1945"/>
    </location>
</feature>
<evidence type="ECO:0000259" key="20">
    <source>
        <dbReference type="PROSITE" id="PS50825"/>
    </source>
</evidence>
<keyword evidence="4" id="KW-0677">Repeat</keyword>